<gene>
    <name evidence="3" type="ORF">EV202_11043</name>
</gene>
<feature type="transmembrane region" description="Helical" evidence="1">
    <location>
        <begin position="205"/>
        <end position="225"/>
    </location>
</feature>
<feature type="transmembrane region" description="Helical" evidence="1">
    <location>
        <begin position="135"/>
        <end position="151"/>
    </location>
</feature>
<protein>
    <submittedName>
        <fullName evidence="3">Fucose 4-O-acetylase-like acetyltransferase</fullName>
    </submittedName>
</protein>
<feature type="transmembrane region" description="Helical" evidence="1">
    <location>
        <begin position="12"/>
        <end position="29"/>
    </location>
</feature>
<comment type="caution">
    <text evidence="3">The sequence shown here is derived from an EMBL/GenBank/DDBJ whole genome shotgun (WGS) entry which is preliminary data.</text>
</comment>
<keyword evidence="1" id="KW-1133">Transmembrane helix</keyword>
<organism evidence="3 4">
    <name type="scientific">Prevotella heparinolytica</name>
    <dbReference type="NCBI Taxonomy" id="28113"/>
    <lineage>
        <taxon>Bacteria</taxon>
        <taxon>Pseudomonadati</taxon>
        <taxon>Bacteroidota</taxon>
        <taxon>Bacteroidia</taxon>
        <taxon>Bacteroidales</taxon>
        <taxon>Bacteroidaceae</taxon>
        <taxon>Bacteroides</taxon>
    </lineage>
</organism>
<keyword evidence="1" id="KW-0812">Transmembrane</keyword>
<evidence type="ECO:0000256" key="1">
    <source>
        <dbReference type="SAM" id="Phobius"/>
    </source>
</evidence>
<feature type="transmembrane region" description="Helical" evidence="1">
    <location>
        <begin position="64"/>
        <end position="87"/>
    </location>
</feature>
<dbReference type="Proteomes" id="UP000295600">
    <property type="component" value="Unassembled WGS sequence"/>
</dbReference>
<sequence>MKYNNIDYQRCVLICMVVMIHIVNFSTLYPDVKNFINFFFMQAFLLITGYLVNIRKTYKEFASYTMKILIPYIIMVTSYAFVSTLLPVRDGLNEFTIPIILNTIFVTSIGPYWFLHTMAICGVIYYLTFNWVGKWSIMSKLCLFATFLMLVSQYTPVLNSTNAAFYFTGVCLRLSEKRLDEIIKPSLWSILPFIAIASFPNYKNWNFLAVTILALSFLSFVPKLIQSINNKKVLGIIGYIGRNTLPIYLFHPIFTMGGKLALPLFHFDNSGGVHTVFTIVVSIIGSIAIAAILDRCHLSYIFARERFLR</sequence>
<dbReference type="InterPro" id="IPR002656">
    <property type="entry name" value="Acyl_transf_3_dom"/>
</dbReference>
<evidence type="ECO:0000313" key="4">
    <source>
        <dbReference type="Proteomes" id="UP000295600"/>
    </source>
</evidence>
<dbReference type="Pfam" id="PF01757">
    <property type="entry name" value="Acyl_transf_3"/>
    <property type="match status" value="1"/>
</dbReference>
<feature type="transmembrane region" description="Helical" evidence="1">
    <location>
        <begin position="35"/>
        <end position="52"/>
    </location>
</feature>
<keyword evidence="3" id="KW-0808">Transferase</keyword>
<dbReference type="AlphaFoldDB" id="A0A4V6NPR5"/>
<evidence type="ECO:0000259" key="2">
    <source>
        <dbReference type="Pfam" id="PF01757"/>
    </source>
</evidence>
<name>A0A4V6NPR5_9BACE</name>
<reference evidence="3 4" key="1">
    <citation type="submission" date="2019-03" db="EMBL/GenBank/DDBJ databases">
        <title>Genomic Encyclopedia of Type Strains, Phase IV (KMG-IV): sequencing the most valuable type-strain genomes for metagenomic binning, comparative biology and taxonomic classification.</title>
        <authorList>
            <person name="Goeker M."/>
        </authorList>
    </citation>
    <scope>NUCLEOTIDE SEQUENCE [LARGE SCALE GENOMIC DNA]</scope>
    <source>
        <strain evidence="3 4">DSM 23917</strain>
    </source>
</reference>
<feature type="transmembrane region" description="Helical" evidence="1">
    <location>
        <begin position="99"/>
        <end position="128"/>
    </location>
</feature>
<accession>A0A4V6NPR5</accession>
<dbReference type="RefSeq" id="WP_131926285.1">
    <property type="nucleotide sequence ID" value="NZ_CAUSQV010000003.1"/>
</dbReference>
<evidence type="ECO:0000313" key="3">
    <source>
        <dbReference type="EMBL" id="TCO92187.1"/>
    </source>
</evidence>
<dbReference type="GO" id="GO:0016747">
    <property type="term" value="F:acyltransferase activity, transferring groups other than amino-acyl groups"/>
    <property type="evidence" value="ECO:0007669"/>
    <property type="project" value="InterPro"/>
</dbReference>
<dbReference type="EMBL" id="SLXB01000010">
    <property type="protein sequence ID" value="TCO92187.1"/>
    <property type="molecule type" value="Genomic_DNA"/>
</dbReference>
<feature type="transmembrane region" description="Helical" evidence="1">
    <location>
        <begin position="245"/>
        <end position="265"/>
    </location>
</feature>
<feature type="transmembrane region" description="Helical" evidence="1">
    <location>
        <begin position="271"/>
        <end position="293"/>
    </location>
</feature>
<keyword evidence="1" id="KW-0472">Membrane</keyword>
<feature type="domain" description="Acyltransferase 3" evidence="2">
    <location>
        <begin position="4"/>
        <end position="290"/>
    </location>
</feature>
<proteinExistence type="predicted"/>